<dbReference type="AlphaFoldDB" id="A0A4D8QGD5"/>
<gene>
    <name evidence="1" type="ORF">D3867_35835</name>
</gene>
<reference evidence="1 2" key="1">
    <citation type="submission" date="2018-09" db="EMBL/GenBank/DDBJ databases">
        <title>Whole genome based analysis of evolution and adaptive divergence in Indian and Brazilian strains of Azospirillum brasilense.</title>
        <authorList>
            <person name="Singh C."/>
            <person name="Tripathi A.K."/>
        </authorList>
    </citation>
    <scope>NUCLEOTIDE SEQUENCE [LARGE SCALE GENOMIC DNA]</scope>
    <source>
        <strain evidence="1 2">MTCC4036</strain>
        <plasmid evidence="1 2">p6</plasmid>
    </source>
</reference>
<accession>A0A4D8QGD5</accession>
<organism evidence="1 2">
    <name type="scientific">Azospirillum brasilense</name>
    <dbReference type="NCBI Taxonomy" id="192"/>
    <lineage>
        <taxon>Bacteria</taxon>
        <taxon>Pseudomonadati</taxon>
        <taxon>Pseudomonadota</taxon>
        <taxon>Alphaproteobacteria</taxon>
        <taxon>Rhodospirillales</taxon>
        <taxon>Azospirillaceae</taxon>
        <taxon>Azospirillum</taxon>
    </lineage>
</organism>
<sequence>MAMSGKSLLTRCDEAARGHEATHGPGARSLFHDLADELRRLYPIEQDVRALLTYSGKAVPGGGAFQGRYYDPIEHSYTTLEGITAQRLEAGKRLMAAVKEA</sequence>
<protein>
    <submittedName>
        <fullName evidence="1">Uncharacterized protein</fullName>
    </submittedName>
</protein>
<keyword evidence="1" id="KW-0614">Plasmid</keyword>
<evidence type="ECO:0000313" key="1">
    <source>
        <dbReference type="EMBL" id="QCO07270.1"/>
    </source>
</evidence>
<name>A0A4D8QGD5_AZOBR</name>
<evidence type="ECO:0000313" key="2">
    <source>
        <dbReference type="Proteomes" id="UP000298596"/>
    </source>
</evidence>
<dbReference type="Proteomes" id="UP000298596">
    <property type="component" value="Plasmid p6"/>
</dbReference>
<geneLocation type="plasmid" evidence="1 2">
    <name>p6</name>
</geneLocation>
<proteinExistence type="predicted"/>
<dbReference type="EMBL" id="CP032336">
    <property type="protein sequence ID" value="QCO07270.1"/>
    <property type="molecule type" value="Genomic_DNA"/>
</dbReference>